<dbReference type="Pfam" id="PF04403">
    <property type="entry name" value="PqiA"/>
    <property type="match status" value="1"/>
</dbReference>
<feature type="transmembrane region" description="Helical" evidence="1">
    <location>
        <begin position="68"/>
        <end position="92"/>
    </location>
</feature>
<comment type="caution">
    <text evidence="2">The sequence shown here is derived from an EMBL/GenBank/DDBJ whole genome shotgun (WGS) entry which is preliminary data.</text>
</comment>
<dbReference type="InterPro" id="IPR007498">
    <property type="entry name" value="PqiA-like"/>
</dbReference>
<evidence type="ECO:0000256" key="1">
    <source>
        <dbReference type="SAM" id="Phobius"/>
    </source>
</evidence>
<evidence type="ECO:0000313" key="3">
    <source>
        <dbReference type="Proteomes" id="UP000189670"/>
    </source>
</evidence>
<keyword evidence="1" id="KW-0472">Membrane</keyword>
<dbReference type="AlphaFoldDB" id="A0A1V1NVK1"/>
<evidence type="ECO:0000313" key="2">
    <source>
        <dbReference type="EMBL" id="ETR66585.1"/>
    </source>
</evidence>
<keyword evidence="1" id="KW-0812">Transmembrane</keyword>
<proteinExistence type="predicted"/>
<accession>A0A1V1NVK1</accession>
<organism evidence="2 3">
    <name type="scientific">Candidatus Magnetoglobus multicellularis str. Araruama</name>
    <dbReference type="NCBI Taxonomy" id="890399"/>
    <lineage>
        <taxon>Bacteria</taxon>
        <taxon>Pseudomonadati</taxon>
        <taxon>Thermodesulfobacteriota</taxon>
        <taxon>Desulfobacteria</taxon>
        <taxon>Desulfobacterales</taxon>
        <taxon>Desulfobacteraceae</taxon>
        <taxon>Candidatus Magnetoglobus</taxon>
    </lineage>
</organism>
<feature type="transmembrane region" description="Helical" evidence="1">
    <location>
        <begin position="112"/>
        <end position="132"/>
    </location>
</feature>
<protein>
    <submittedName>
        <fullName evidence="2">Paraquat-inducible protein A</fullName>
    </submittedName>
</protein>
<reference evidence="3" key="1">
    <citation type="submission" date="2012-11" db="EMBL/GenBank/DDBJ databases">
        <authorList>
            <person name="Lucero-Rivera Y.E."/>
            <person name="Tovar-Ramirez D."/>
        </authorList>
    </citation>
    <scope>NUCLEOTIDE SEQUENCE [LARGE SCALE GENOMIC DNA]</scope>
    <source>
        <strain evidence="3">Araruama</strain>
    </source>
</reference>
<dbReference type="Proteomes" id="UP000189670">
    <property type="component" value="Unassembled WGS sequence"/>
</dbReference>
<name>A0A1V1NVK1_9BACT</name>
<dbReference type="EMBL" id="ATBP01001883">
    <property type="protein sequence ID" value="ETR66585.1"/>
    <property type="molecule type" value="Genomic_DNA"/>
</dbReference>
<sequence length="166" mass="18936">MLHSQSRNSRLLLIRWLMFLSLLLLIIGILSPFLRIVVAKEIKLFGPFVFEYNTKSIATTIRHLSSTNVFLCLLILICSIIIPVFKVVLTYLSTHSSSNGVRTRSEFILKIIGKWAMTDVFVVAILLTFLSMDGKNSAQCDLDFGFYFLLHIVYCLFAVFFDKKSA</sequence>
<gene>
    <name evidence="2" type="ORF">OMM_12608</name>
</gene>
<feature type="transmembrane region" description="Helical" evidence="1">
    <location>
        <begin position="144"/>
        <end position="161"/>
    </location>
</feature>
<feature type="transmembrane region" description="Helical" evidence="1">
    <location>
        <begin position="12"/>
        <end position="34"/>
    </location>
</feature>
<keyword evidence="1" id="KW-1133">Transmembrane helix</keyword>